<reference evidence="1" key="2">
    <citation type="submission" date="2015-03" db="UniProtKB">
        <authorList>
            <consortium name="EnsemblPlants"/>
        </authorList>
    </citation>
    <scope>IDENTIFICATION</scope>
</reference>
<dbReference type="Proteomes" id="UP000032141">
    <property type="component" value="Chromosome C5"/>
</dbReference>
<proteinExistence type="predicted"/>
<name>A0A0D3CIW8_BRAOL</name>
<dbReference type="EnsemblPlants" id="Bo5g118640.1">
    <property type="protein sequence ID" value="Bo5g118640.1"/>
    <property type="gene ID" value="Bo5g118640"/>
</dbReference>
<reference evidence="1 2" key="1">
    <citation type="journal article" date="2014" name="Genome Biol.">
        <title>Transcriptome and methylome profiling reveals relics of genome dominance in the mesopolyploid Brassica oleracea.</title>
        <authorList>
            <person name="Parkin I.A."/>
            <person name="Koh C."/>
            <person name="Tang H."/>
            <person name="Robinson S.J."/>
            <person name="Kagale S."/>
            <person name="Clarke W.E."/>
            <person name="Town C.D."/>
            <person name="Nixon J."/>
            <person name="Krishnakumar V."/>
            <person name="Bidwell S.L."/>
            <person name="Denoeud F."/>
            <person name="Belcram H."/>
            <person name="Links M.G."/>
            <person name="Just J."/>
            <person name="Clarke C."/>
            <person name="Bender T."/>
            <person name="Huebert T."/>
            <person name="Mason A.S."/>
            <person name="Pires J.C."/>
            <person name="Barker G."/>
            <person name="Moore J."/>
            <person name="Walley P.G."/>
            <person name="Manoli S."/>
            <person name="Batley J."/>
            <person name="Edwards D."/>
            <person name="Nelson M.N."/>
            <person name="Wang X."/>
            <person name="Paterson A.H."/>
            <person name="King G."/>
            <person name="Bancroft I."/>
            <person name="Chalhoub B."/>
            <person name="Sharpe A.G."/>
        </authorList>
    </citation>
    <scope>NUCLEOTIDE SEQUENCE</scope>
    <source>
        <strain evidence="1 2">cv. TO1000</strain>
    </source>
</reference>
<dbReference type="HOGENOM" id="CLU_387642_0_0_1"/>
<dbReference type="AlphaFoldDB" id="A0A0D3CIW8"/>
<sequence>MEIDIVLVSEPRRTSDQWQALSSKSSKVFLANPWISTLEDQFARDDYSDMDKLALAVYFLGGKAESFVHQREEIKYFETWDELKSSLIRMFGERDDPERIRLQTERDISTHNWLVSLKIRNADAIQEMWMPISSVSESQVESASVPAKLLDEHREPSESEPVPVSLTYSSLDMDSTVDTVSKHEIQSFENKRVDEWKSPKVEQIYVLDVDLVEELVQKSEDAKAELVAHHLFDLLLQRVVCIRKQLKCHKSWKFKYKMEDLWRFLPQNGHYTSMRGKHQTSNSLCVIDHVGSSLEKMSTCGRWRSQQQSWFVYKLRSWLRSLRNNIKAFWRDVVEIKLSYNGKVMCEFMGIESDLITLEFFCFMGEKFSTLQHKVWYVLMVKNIDQSFESVMMNHLRSKVPYWRLARLGLLEMLSLVAQVDFVLWFITYQHKSVSGYIVELQNEEGSVLKNMWRASLVFSLLRSVSASMEFPGSVSDSENARYLHEVEEKSLQLNEKLEEKLCLSVLWKRLLCKDWMFKFKNRLATRTTISAFGVLILVMENGSIDEAENTLLVHKKCLSVLRRDVTEAAYMRLEKQWRQNSLIQKSFAIRSSLLQNRTQNVLWFLLVTEEVIVAFEFGMHHTKSWQQFYNIQRSVGVTTSMPFDPGGLLECTTVSKELEPLIVERFTSFMLQLWTWKLLINLVVKVFQKGRICYRKIGGANSDTSARHIIKM</sequence>
<dbReference type="Gramene" id="Bo5g118640.1">
    <property type="protein sequence ID" value="Bo5g118640.1"/>
    <property type="gene ID" value="Bo5g118640"/>
</dbReference>
<protein>
    <submittedName>
        <fullName evidence="1">Uncharacterized protein</fullName>
    </submittedName>
</protein>
<organism evidence="1 2">
    <name type="scientific">Brassica oleracea var. oleracea</name>
    <dbReference type="NCBI Taxonomy" id="109376"/>
    <lineage>
        <taxon>Eukaryota</taxon>
        <taxon>Viridiplantae</taxon>
        <taxon>Streptophyta</taxon>
        <taxon>Embryophyta</taxon>
        <taxon>Tracheophyta</taxon>
        <taxon>Spermatophyta</taxon>
        <taxon>Magnoliopsida</taxon>
        <taxon>eudicotyledons</taxon>
        <taxon>Gunneridae</taxon>
        <taxon>Pentapetalae</taxon>
        <taxon>rosids</taxon>
        <taxon>malvids</taxon>
        <taxon>Brassicales</taxon>
        <taxon>Brassicaceae</taxon>
        <taxon>Brassiceae</taxon>
        <taxon>Brassica</taxon>
    </lineage>
</organism>
<keyword evidence="2" id="KW-1185">Reference proteome</keyword>
<accession>A0A0D3CIW8</accession>
<evidence type="ECO:0000313" key="1">
    <source>
        <dbReference type="EnsemblPlants" id="Bo5g118640.1"/>
    </source>
</evidence>
<evidence type="ECO:0000313" key="2">
    <source>
        <dbReference type="Proteomes" id="UP000032141"/>
    </source>
</evidence>